<dbReference type="Proteomes" id="UP000712600">
    <property type="component" value="Unassembled WGS sequence"/>
</dbReference>
<comment type="caution">
    <text evidence="1">The sequence shown here is derived from an EMBL/GenBank/DDBJ whole genome shotgun (WGS) entry which is preliminary data.</text>
</comment>
<name>A0A8S9SBE9_BRACR</name>
<evidence type="ECO:0000313" key="2">
    <source>
        <dbReference type="Proteomes" id="UP000712600"/>
    </source>
</evidence>
<evidence type="ECO:0000313" key="1">
    <source>
        <dbReference type="EMBL" id="KAF3598641.1"/>
    </source>
</evidence>
<proteinExistence type="predicted"/>
<protein>
    <submittedName>
        <fullName evidence="1">Uncharacterized protein</fullName>
    </submittedName>
</protein>
<dbReference type="EMBL" id="QGKX02000004">
    <property type="protein sequence ID" value="KAF3598641.1"/>
    <property type="molecule type" value="Genomic_DNA"/>
</dbReference>
<accession>A0A8S9SBE9</accession>
<reference evidence="1" key="1">
    <citation type="submission" date="2019-12" db="EMBL/GenBank/DDBJ databases">
        <title>Genome sequencing and annotation of Brassica cretica.</title>
        <authorList>
            <person name="Studholme D.J."/>
            <person name="Sarris P."/>
        </authorList>
    </citation>
    <scope>NUCLEOTIDE SEQUENCE</scope>
    <source>
        <strain evidence="1">PFS-109/04</strain>
        <tissue evidence="1">Leaf</tissue>
    </source>
</reference>
<dbReference type="AlphaFoldDB" id="A0A8S9SBE9"/>
<gene>
    <name evidence="1" type="ORF">F2Q69_00034780</name>
</gene>
<organism evidence="1 2">
    <name type="scientific">Brassica cretica</name>
    <name type="common">Mustard</name>
    <dbReference type="NCBI Taxonomy" id="69181"/>
    <lineage>
        <taxon>Eukaryota</taxon>
        <taxon>Viridiplantae</taxon>
        <taxon>Streptophyta</taxon>
        <taxon>Embryophyta</taxon>
        <taxon>Tracheophyta</taxon>
        <taxon>Spermatophyta</taxon>
        <taxon>Magnoliopsida</taxon>
        <taxon>eudicotyledons</taxon>
        <taxon>Gunneridae</taxon>
        <taxon>Pentapetalae</taxon>
        <taxon>rosids</taxon>
        <taxon>malvids</taxon>
        <taxon>Brassicales</taxon>
        <taxon>Brassicaceae</taxon>
        <taxon>Brassiceae</taxon>
        <taxon>Brassica</taxon>
    </lineage>
</organism>
<sequence>MMMGRECTILIRRTSRDGPRSPHGEWAETHRDVLLRKPERVRTHQDIWDGTVGTHWDIPQLSSRFLVCLPKAACRRYRTPLF</sequence>